<dbReference type="InterPro" id="IPR037185">
    <property type="entry name" value="EmrE-like"/>
</dbReference>
<feature type="transmembrane region" description="Helical" evidence="7">
    <location>
        <begin position="1091"/>
        <end position="1108"/>
    </location>
</feature>
<feature type="region of interest" description="Disordered" evidence="6">
    <location>
        <begin position="1134"/>
        <end position="1205"/>
    </location>
</feature>
<comment type="subcellular location">
    <subcellularLocation>
        <location evidence="1">Endoplasmic reticulum membrane</location>
        <topology evidence="1">Multi-pass membrane protein</topology>
    </subcellularLocation>
</comment>
<feature type="compositionally biased region" description="Polar residues" evidence="6">
    <location>
        <begin position="251"/>
        <end position="276"/>
    </location>
</feature>
<dbReference type="OrthoDB" id="408493at2759"/>
<keyword evidence="4 7" id="KW-1133">Transmembrane helix</keyword>
<evidence type="ECO:0000256" key="2">
    <source>
        <dbReference type="ARBA" id="ARBA00022692"/>
    </source>
</evidence>
<organism evidence="8 9">
    <name type="scientific">Aspergillus sydowii CBS 593.65</name>
    <dbReference type="NCBI Taxonomy" id="1036612"/>
    <lineage>
        <taxon>Eukaryota</taxon>
        <taxon>Fungi</taxon>
        <taxon>Dikarya</taxon>
        <taxon>Ascomycota</taxon>
        <taxon>Pezizomycotina</taxon>
        <taxon>Eurotiomycetes</taxon>
        <taxon>Eurotiomycetidae</taxon>
        <taxon>Eurotiales</taxon>
        <taxon>Aspergillaceae</taxon>
        <taxon>Aspergillus</taxon>
        <taxon>Aspergillus subgen. Nidulantes</taxon>
    </lineage>
</organism>
<evidence type="ECO:0000256" key="5">
    <source>
        <dbReference type="ARBA" id="ARBA00023136"/>
    </source>
</evidence>
<feature type="compositionally biased region" description="Low complexity" evidence="6">
    <location>
        <begin position="618"/>
        <end position="649"/>
    </location>
</feature>
<evidence type="ECO:0000313" key="9">
    <source>
        <dbReference type="Proteomes" id="UP000184356"/>
    </source>
</evidence>
<dbReference type="RefSeq" id="XP_040703413.1">
    <property type="nucleotide sequence ID" value="XM_040841841.1"/>
</dbReference>
<feature type="compositionally biased region" description="Basic and acidic residues" evidence="6">
    <location>
        <begin position="278"/>
        <end position="294"/>
    </location>
</feature>
<feature type="compositionally biased region" description="Polar residues" evidence="6">
    <location>
        <begin position="11"/>
        <end position="22"/>
    </location>
</feature>
<protein>
    <submittedName>
        <fullName evidence="8">Uncharacterized protein</fullName>
    </submittedName>
</protein>
<keyword evidence="9" id="KW-1185">Reference proteome</keyword>
<dbReference type="Proteomes" id="UP000184356">
    <property type="component" value="Unassembled WGS sequence"/>
</dbReference>
<feature type="transmembrane region" description="Helical" evidence="7">
    <location>
        <begin position="1029"/>
        <end position="1047"/>
    </location>
</feature>
<feature type="compositionally biased region" description="Polar residues" evidence="6">
    <location>
        <begin position="1180"/>
        <end position="1191"/>
    </location>
</feature>
<feature type="compositionally biased region" description="Low complexity" evidence="6">
    <location>
        <begin position="1193"/>
        <end position="1205"/>
    </location>
</feature>
<dbReference type="EMBL" id="KV878585">
    <property type="protein sequence ID" value="OJJ59607.1"/>
    <property type="molecule type" value="Genomic_DNA"/>
</dbReference>
<feature type="compositionally biased region" description="Low complexity" evidence="6">
    <location>
        <begin position="119"/>
        <end position="130"/>
    </location>
</feature>
<evidence type="ECO:0000313" key="8">
    <source>
        <dbReference type="EMBL" id="OJJ59607.1"/>
    </source>
</evidence>
<evidence type="ECO:0000256" key="3">
    <source>
        <dbReference type="ARBA" id="ARBA00022824"/>
    </source>
</evidence>
<feature type="region of interest" description="Disordered" evidence="6">
    <location>
        <begin position="429"/>
        <end position="485"/>
    </location>
</feature>
<feature type="compositionally biased region" description="Polar residues" evidence="6">
    <location>
        <begin position="308"/>
        <end position="330"/>
    </location>
</feature>
<keyword evidence="5 7" id="KW-0472">Membrane</keyword>
<dbReference type="NCBIfam" id="TIGR00803">
    <property type="entry name" value="nst"/>
    <property type="match status" value="1"/>
</dbReference>
<feature type="compositionally biased region" description="Polar residues" evidence="6">
    <location>
        <begin position="1155"/>
        <end position="1165"/>
    </location>
</feature>
<feature type="compositionally biased region" description="Polar residues" evidence="6">
    <location>
        <begin position="336"/>
        <end position="357"/>
    </location>
</feature>
<feature type="compositionally biased region" description="Polar residues" evidence="6">
    <location>
        <begin position="367"/>
        <end position="383"/>
    </location>
</feature>
<name>A0A1L9TJK9_9EURO</name>
<feature type="region of interest" description="Disordered" evidence="6">
    <location>
        <begin position="1"/>
        <end position="410"/>
    </location>
</feature>
<evidence type="ECO:0000256" key="1">
    <source>
        <dbReference type="ARBA" id="ARBA00004477"/>
    </source>
</evidence>
<evidence type="ECO:0000256" key="4">
    <source>
        <dbReference type="ARBA" id="ARBA00022989"/>
    </source>
</evidence>
<feature type="compositionally biased region" description="Pro residues" evidence="6">
    <location>
        <begin position="658"/>
        <end position="671"/>
    </location>
</feature>
<feature type="region of interest" description="Disordered" evidence="6">
    <location>
        <begin position="583"/>
        <end position="707"/>
    </location>
</feature>
<dbReference type="VEuPathDB" id="FungiDB:ASPSYDRAFT_148797"/>
<feature type="compositionally biased region" description="Pro residues" evidence="6">
    <location>
        <begin position="583"/>
        <end position="595"/>
    </location>
</feature>
<evidence type="ECO:0000256" key="7">
    <source>
        <dbReference type="SAM" id="Phobius"/>
    </source>
</evidence>
<feature type="compositionally biased region" description="Polar residues" evidence="6">
    <location>
        <begin position="193"/>
        <end position="219"/>
    </location>
</feature>
<dbReference type="AlphaFoldDB" id="A0A1L9TJK9"/>
<feature type="compositionally biased region" description="Low complexity" evidence="6">
    <location>
        <begin position="439"/>
        <end position="450"/>
    </location>
</feature>
<dbReference type="SUPFAM" id="SSF103481">
    <property type="entry name" value="Multidrug resistance efflux transporter EmrE"/>
    <property type="match status" value="1"/>
</dbReference>
<feature type="transmembrane region" description="Helical" evidence="7">
    <location>
        <begin position="915"/>
        <end position="932"/>
    </location>
</feature>
<feature type="transmembrane region" description="Helical" evidence="7">
    <location>
        <begin position="1059"/>
        <end position="1079"/>
    </location>
</feature>
<keyword evidence="3" id="KW-0256">Endoplasmic reticulum</keyword>
<gene>
    <name evidence="8" type="ORF">ASPSYDRAFT_148797</name>
</gene>
<dbReference type="STRING" id="1036612.A0A1L9TJK9"/>
<dbReference type="Pfam" id="PF04142">
    <property type="entry name" value="Nuc_sug_transp"/>
    <property type="match status" value="1"/>
</dbReference>
<accession>A0A1L9TJK9</accession>
<feature type="compositionally biased region" description="Polar residues" evidence="6">
    <location>
        <begin position="597"/>
        <end position="611"/>
    </location>
</feature>
<feature type="region of interest" description="Disordered" evidence="6">
    <location>
        <begin position="497"/>
        <end position="519"/>
    </location>
</feature>
<feature type="compositionally biased region" description="Basic and acidic residues" evidence="6">
    <location>
        <begin position="49"/>
        <end position="59"/>
    </location>
</feature>
<dbReference type="GO" id="GO:0015165">
    <property type="term" value="F:pyrimidine nucleotide-sugar transmembrane transporter activity"/>
    <property type="evidence" value="ECO:0007669"/>
    <property type="project" value="InterPro"/>
</dbReference>
<dbReference type="InterPro" id="IPR007271">
    <property type="entry name" value="Nuc_sug_transpt"/>
</dbReference>
<dbReference type="GO" id="GO:0000139">
    <property type="term" value="C:Golgi membrane"/>
    <property type="evidence" value="ECO:0007669"/>
    <property type="project" value="InterPro"/>
</dbReference>
<feature type="transmembrane region" description="Helical" evidence="7">
    <location>
        <begin position="891"/>
        <end position="908"/>
    </location>
</feature>
<dbReference type="PANTHER" id="PTHR10231">
    <property type="entry name" value="NUCLEOTIDE-SUGAR TRANSMEMBRANE TRANSPORTER"/>
    <property type="match status" value="1"/>
</dbReference>
<feature type="transmembrane region" description="Helical" evidence="7">
    <location>
        <begin position="989"/>
        <end position="1009"/>
    </location>
</feature>
<evidence type="ECO:0000256" key="6">
    <source>
        <dbReference type="SAM" id="MobiDB-lite"/>
    </source>
</evidence>
<reference evidence="9" key="1">
    <citation type="journal article" date="2017" name="Genome Biol.">
        <title>Comparative genomics reveals high biological diversity and specific adaptations in the industrially and medically important fungal genus Aspergillus.</title>
        <authorList>
            <person name="de Vries R.P."/>
            <person name="Riley R."/>
            <person name="Wiebenga A."/>
            <person name="Aguilar-Osorio G."/>
            <person name="Amillis S."/>
            <person name="Uchima C.A."/>
            <person name="Anderluh G."/>
            <person name="Asadollahi M."/>
            <person name="Askin M."/>
            <person name="Barry K."/>
            <person name="Battaglia E."/>
            <person name="Bayram O."/>
            <person name="Benocci T."/>
            <person name="Braus-Stromeyer S.A."/>
            <person name="Caldana C."/>
            <person name="Canovas D."/>
            <person name="Cerqueira G.C."/>
            <person name="Chen F."/>
            <person name="Chen W."/>
            <person name="Choi C."/>
            <person name="Clum A."/>
            <person name="Dos Santos R.A."/>
            <person name="Damasio A.R."/>
            <person name="Diallinas G."/>
            <person name="Emri T."/>
            <person name="Fekete E."/>
            <person name="Flipphi M."/>
            <person name="Freyberg S."/>
            <person name="Gallo A."/>
            <person name="Gournas C."/>
            <person name="Habgood R."/>
            <person name="Hainaut M."/>
            <person name="Harispe M.L."/>
            <person name="Henrissat B."/>
            <person name="Hilden K.S."/>
            <person name="Hope R."/>
            <person name="Hossain A."/>
            <person name="Karabika E."/>
            <person name="Karaffa L."/>
            <person name="Karanyi Z."/>
            <person name="Krasevec N."/>
            <person name="Kuo A."/>
            <person name="Kusch H."/>
            <person name="LaButti K."/>
            <person name="Lagendijk E.L."/>
            <person name="Lapidus A."/>
            <person name="Levasseur A."/>
            <person name="Lindquist E."/>
            <person name="Lipzen A."/>
            <person name="Logrieco A.F."/>
            <person name="MacCabe A."/>
            <person name="Maekelae M.R."/>
            <person name="Malavazi I."/>
            <person name="Melin P."/>
            <person name="Meyer V."/>
            <person name="Mielnichuk N."/>
            <person name="Miskei M."/>
            <person name="Molnar A.P."/>
            <person name="Mule G."/>
            <person name="Ngan C.Y."/>
            <person name="Orejas M."/>
            <person name="Orosz E."/>
            <person name="Ouedraogo J.P."/>
            <person name="Overkamp K.M."/>
            <person name="Park H.-S."/>
            <person name="Perrone G."/>
            <person name="Piumi F."/>
            <person name="Punt P.J."/>
            <person name="Ram A.F."/>
            <person name="Ramon A."/>
            <person name="Rauscher S."/>
            <person name="Record E."/>
            <person name="Riano-Pachon D.M."/>
            <person name="Robert V."/>
            <person name="Roehrig J."/>
            <person name="Ruller R."/>
            <person name="Salamov A."/>
            <person name="Salih N.S."/>
            <person name="Samson R.A."/>
            <person name="Sandor E."/>
            <person name="Sanguinetti M."/>
            <person name="Schuetze T."/>
            <person name="Sepcic K."/>
            <person name="Shelest E."/>
            <person name="Sherlock G."/>
            <person name="Sophianopoulou V."/>
            <person name="Squina F.M."/>
            <person name="Sun H."/>
            <person name="Susca A."/>
            <person name="Todd R.B."/>
            <person name="Tsang A."/>
            <person name="Unkles S.E."/>
            <person name="van de Wiele N."/>
            <person name="van Rossen-Uffink D."/>
            <person name="Oliveira J.V."/>
            <person name="Vesth T.C."/>
            <person name="Visser J."/>
            <person name="Yu J.-H."/>
            <person name="Zhou M."/>
            <person name="Andersen M.R."/>
            <person name="Archer D.B."/>
            <person name="Baker S.E."/>
            <person name="Benoit I."/>
            <person name="Brakhage A.A."/>
            <person name="Braus G.H."/>
            <person name="Fischer R."/>
            <person name="Frisvad J.C."/>
            <person name="Goldman G.H."/>
            <person name="Houbraken J."/>
            <person name="Oakley B."/>
            <person name="Pocsi I."/>
            <person name="Scazzocchio C."/>
            <person name="Seiboth B."/>
            <person name="vanKuyk P.A."/>
            <person name="Wortman J."/>
            <person name="Dyer P.S."/>
            <person name="Grigoriev I.V."/>
        </authorList>
    </citation>
    <scope>NUCLEOTIDE SEQUENCE [LARGE SCALE GENOMIC DNA]</scope>
    <source>
        <strain evidence="9">CBS 593.65</strain>
    </source>
</reference>
<feature type="compositionally biased region" description="Polar residues" evidence="6">
    <location>
        <begin position="451"/>
        <end position="462"/>
    </location>
</feature>
<sequence>MPHKSFHIPLRTSSMKPHSSDGSNRKEHKSRSIPKAQRILGTTGIAVDNDYHKRPDRRTSRSASYLNAPETEQNPNTEENGLQPPNLRVRASSPLLGQDNRDSRNPTAPLVQLSRKLHLSPSSSGLYSRYSTKDAPAEPSTSPGQDHGENMEDQEAPDSGLNPGFKQPKGPMKDSKRKPRPPRIDLSLLFPKPQNNSTPLLSPQRMVSSPSALSMTSEYPTLKPHNSESHLGKRLTKSPPRPRASSRPEETQQTLNGILNSSLLQDTPPVWSNPSLEKTVRTSEMDLALQKDLDAQPTPRSTERALYSQMNFSLRGRPQTQRSDSRSFLSARSGESAHSSQRTLREATSSRSLNKGPTMSKKSSKSTLKNTDLNKSSVLCLSSSEDEDDEPQPLLKPPFRTSRNKRDSVSTYGGYDAEICTAAAAQATRGTLRSVERPSSSQTQSSRSSSKYLNPQQDSNASIPRKPSLAAGSNQSRRSSGVPAIFEPDFLHGDPIFENQSHVRARTPTMSQREMNRRSRVMAVTRQEERLLEVMRLRHGKMTPSIFNEHVEPDRRSVVSGLSVPSRDSFYCSDTSFLRLSPGIPPSVPAPPLPPSYYQNKGAPTTHGTGSDTEDKTTTSAPSPRASVSSKSLPSPATSATSPLTPTLPIHRFSPLPSQKPPPQRPPPPVPEVQRNHSRRRTDSSGAIALEDPAEDPSEGSEFPPWALGWTTEGSHLTALLPPVRTLVNFSVLFSSLFPLFKPFSVSVGRTQLSINMGESVQRRSSGPGAEAGWKHASWILLTVQYTTFVLLVHYSRMMPPVGGKRYLTSTAVFFNEVVKLAVSLTLALYEVSKSAPPSVPATSLLSTLAAAVFSGDSWKLAIPASLYTLANSLQYIALSNLPAATFQASYQLKIVVSSVFGAALLGRSIPLRKWAFMLLLLGGVALVLVPISNSEELLLENAAKHFDFPRSLEEWKTVKQGQNLHKRSATYEGIEEDILTATPSMDRAVGVLATLGSCAASGLSGVYFEKVVRDSAHSTSLWVRNVQIAVYSVFPALFIGVIFLDGEKIANGGVFDGYNWVVWTTIIVQAIGGIAAPFFAGPAFADARNVASATTIILTSLGSVWLFEFEPTMTYLFGTFAVLVATYLSELPSSDAKRPPPIRIGRYEKESMSDETSPASSSPKEISIKLPSTPFLNAGVSTSRPTSPGITRSGASRSASGGYF</sequence>
<feature type="compositionally biased region" description="Polar residues" evidence="6">
    <location>
        <begin position="498"/>
        <end position="513"/>
    </location>
</feature>
<proteinExistence type="predicted"/>
<dbReference type="GeneID" id="63757914"/>
<feature type="compositionally biased region" description="Low complexity" evidence="6">
    <location>
        <begin position="67"/>
        <end position="80"/>
    </location>
</feature>
<keyword evidence="2 7" id="KW-0812">Transmembrane</keyword>